<reference evidence="3" key="2">
    <citation type="submission" date="2022-10" db="EMBL/GenBank/DDBJ databases">
        <title>The complete genomes of actinobacterial strains from the NBC collection.</title>
        <authorList>
            <person name="Joergensen T.S."/>
            <person name="Alvarez Arevalo M."/>
            <person name="Sterndorff E.B."/>
            <person name="Faurdal D."/>
            <person name="Vuksanovic O."/>
            <person name="Mourched A.-S."/>
            <person name="Charusanti P."/>
            <person name="Shaw S."/>
            <person name="Blin K."/>
            <person name="Weber T."/>
        </authorList>
    </citation>
    <scope>NUCLEOTIDE SEQUENCE</scope>
    <source>
        <strain evidence="3">NBC_00256</strain>
    </source>
</reference>
<keyword evidence="1" id="KW-1133">Transmembrane helix</keyword>
<keyword evidence="1" id="KW-0812">Transmembrane</keyword>
<dbReference type="AlphaFoldDB" id="A0A420F7H2"/>
<dbReference type="RefSeq" id="WP_120326942.1">
    <property type="nucleotide sequence ID" value="NZ_CP108084.1"/>
</dbReference>
<dbReference type="Proteomes" id="UP001432190">
    <property type="component" value="Chromosome"/>
</dbReference>
<dbReference type="Proteomes" id="UP000285744">
    <property type="component" value="Unassembled WGS sequence"/>
</dbReference>
<dbReference type="EMBL" id="RAQQ01000002">
    <property type="protein sequence ID" value="RKF28855.1"/>
    <property type="molecule type" value="Genomic_DNA"/>
</dbReference>
<dbReference type="EMBL" id="CP108084">
    <property type="protein sequence ID" value="WUP51326.1"/>
    <property type="molecule type" value="Genomic_DNA"/>
</dbReference>
<dbReference type="OrthoDB" id="3387141at2"/>
<evidence type="ECO:0000313" key="5">
    <source>
        <dbReference type="Proteomes" id="UP001432190"/>
    </source>
</evidence>
<feature type="transmembrane region" description="Helical" evidence="1">
    <location>
        <begin position="42"/>
        <end position="64"/>
    </location>
</feature>
<accession>A0A420F7H2</accession>
<protein>
    <submittedName>
        <fullName evidence="2">Uncharacterized protein</fullName>
    </submittedName>
</protein>
<organism evidence="2 4">
    <name type="scientific">Micromonospora globbae</name>
    <dbReference type="NCBI Taxonomy" id="1894969"/>
    <lineage>
        <taxon>Bacteria</taxon>
        <taxon>Bacillati</taxon>
        <taxon>Actinomycetota</taxon>
        <taxon>Actinomycetes</taxon>
        <taxon>Micromonosporales</taxon>
        <taxon>Micromonosporaceae</taxon>
        <taxon>Micromonospora</taxon>
    </lineage>
</organism>
<evidence type="ECO:0000256" key="1">
    <source>
        <dbReference type="SAM" id="Phobius"/>
    </source>
</evidence>
<sequence length="182" mass="19802">MVTMDSGLDTRRIAHPTERILTGRVVRLLEGYTRELPVSQPVLVVVLAAAGVGALLRLLARAILPGSGGGGRRSWKQLRKGPEYLVTPLRLRDGAGRLCEVELHGHLPQSALHPADHVQLTLRPQRDPELPPRIERIVNLTTGQLLTPRTATLWTHLGPPLLLQAVVGLLVALGVALWSALR</sequence>
<gene>
    <name evidence="2" type="ORF">D7I43_03765</name>
    <name evidence="3" type="ORF">OG994_07425</name>
</gene>
<keyword evidence="1" id="KW-0472">Membrane</keyword>
<evidence type="ECO:0000313" key="2">
    <source>
        <dbReference type="EMBL" id="RKF28855.1"/>
    </source>
</evidence>
<evidence type="ECO:0000313" key="3">
    <source>
        <dbReference type="EMBL" id="WUP51326.1"/>
    </source>
</evidence>
<name>A0A420F7H2_9ACTN</name>
<reference evidence="2 4" key="1">
    <citation type="journal article" date="2018" name="Int. J. Syst. Evol. Microbiol.">
        <title>Micromonospora globbae sp. nov., an endophytic actinomycete isolated from roots of Globba winitii C. H. Wright.</title>
        <authorList>
            <person name="Kuncharoen N."/>
            <person name="Pittayakhajonwut P."/>
            <person name="Tanasupawat S."/>
        </authorList>
    </citation>
    <scope>NUCLEOTIDE SEQUENCE [LARGE SCALE GENOMIC DNA]</scope>
    <source>
        <strain evidence="2 4">WPS1-2</strain>
    </source>
</reference>
<feature type="transmembrane region" description="Helical" evidence="1">
    <location>
        <begin position="161"/>
        <end position="181"/>
    </location>
</feature>
<proteinExistence type="predicted"/>
<evidence type="ECO:0000313" key="4">
    <source>
        <dbReference type="Proteomes" id="UP000285744"/>
    </source>
</evidence>
<keyword evidence="5" id="KW-1185">Reference proteome</keyword>